<evidence type="ECO:0000256" key="7">
    <source>
        <dbReference type="ARBA" id="ARBA00022806"/>
    </source>
</evidence>
<dbReference type="GO" id="GO:0003724">
    <property type="term" value="F:RNA helicase activity"/>
    <property type="evidence" value="ECO:0007669"/>
    <property type="project" value="UniProtKB-EC"/>
</dbReference>
<evidence type="ECO:0000256" key="5">
    <source>
        <dbReference type="ARBA" id="ARBA00022741"/>
    </source>
</evidence>
<keyword evidence="7 14" id="KW-0347">Helicase</keyword>
<evidence type="ECO:0000256" key="6">
    <source>
        <dbReference type="ARBA" id="ARBA00022801"/>
    </source>
</evidence>
<dbReference type="EMBL" id="LXFE01002335">
    <property type="protein sequence ID" value="OLL23059.1"/>
    <property type="molecule type" value="Genomic_DNA"/>
</dbReference>
<dbReference type="InterPro" id="IPR050699">
    <property type="entry name" value="RNA-DNA_Helicase"/>
</dbReference>
<dbReference type="PANTHER" id="PTHR12131:SF1">
    <property type="entry name" value="ATP-DEPENDENT RNA HELICASE SUPV3L1, MITOCHONDRIAL-RELATED"/>
    <property type="match status" value="1"/>
</dbReference>
<evidence type="ECO:0000313" key="15">
    <source>
        <dbReference type="Proteomes" id="UP000186594"/>
    </source>
</evidence>
<dbReference type="Gene3D" id="1.20.58.1080">
    <property type="match status" value="1"/>
</dbReference>
<comment type="caution">
    <text evidence="14">The sequence shown here is derived from an EMBL/GenBank/DDBJ whole genome shotgun (WGS) entry which is preliminary data.</text>
</comment>
<dbReference type="CDD" id="cd18805">
    <property type="entry name" value="SF2_C_suv3"/>
    <property type="match status" value="1"/>
</dbReference>
<keyword evidence="9" id="KW-0809">Transit peptide</keyword>
<reference evidence="14 15" key="1">
    <citation type="submission" date="2016-04" db="EMBL/GenBank/DDBJ databases">
        <title>Evolutionary innovation and constraint leading to complex multicellularity in the Ascomycota.</title>
        <authorList>
            <person name="Cisse O."/>
            <person name="Nguyen A."/>
            <person name="Hewitt D.A."/>
            <person name="Jedd G."/>
            <person name="Stajich J.E."/>
        </authorList>
    </citation>
    <scope>NUCLEOTIDE SEQUENCE [LARGE SCALE GENOMIC DNA]</scope>
    <source>
        <strain evidence="14 15">DAH-3</strain>
    </source>
</reference>
<dbReference type="AlphaFoldDB" id="A0A1U7LK92"/>
<accession>A0A1U7LK92</accession>
<dbReference type="PROSITE" id="PS51194">
    <property type="entry name" value="HELICASE_CTER"/>
    <property type="match status" value="1"/>
</dbReference>
<evidence type="ECO:0000256" key="10">
    <source>
        <dbReference type="ARBA" id="ARBA00023128"/>
    </source>
</evidence>
<dbReference type="Proteomes" id="UP000186594">
    <property type="component" value="Unassembled WGS sequence"/>
</dbReference>
<name>A0A1U7LK92_NEOID</name>
<feature type="domain" description="Helicase ATP-binding" evidence="12">
    <location>
        <begin position="176"/>
        <end position="294"/>
    </location>
</feature>
<dbReference type="Gene3D" id="3.40.50.300">
    <property type="entry name" value="P-loop containing nucleotide triphosphate hydrolases"/>
    <property type="match status" value="2"/>
</dbReference>
<evidence type="ECO:0000256" key="4">
    <source>
        <dbReference type="ARBA" id="ARBA00012552"/>
    </source>
</evidence>
<protein>
    <recommendedName>
        <fullName evidence="4">RNA helicase</fullName>
        <ecNumber evidence="4">3.6.4.13</ecNumber>
    </recommendedName>
</protein>
<gene>
    <name evidence="14" type="ORF">NEOLI_003277</name>
</gene>
<sequence length="716" mass="79948">MFNQYCLISSVVAGRGRIVFRISRIETTRFFSQTIFCLRSSTAVGRQDTSVPETRTLEQPELLFNTLLQRRTEHLLGSSGCMKQARDHGISDTQYTRLGEQYQRELFSPSGNTENFGVPTFSALRNAHKNSSVRGLDALLLDGLIAFSLHNSASSVELQMQRQLTDMRYPHEWFPAARALQRTWHLHVGPTNSGKTYHALCRLETASSGWYAGPLRLLAHEIFDRLNSKGIACNLSTGEERKTVSLDAKITSSTVEMVDTTKTFDVAVIDEIQMIGDPQRGWAWTAALLGMQATEMHLCGDESVVDVLQDLAKKIGDRLIIHRYNRLGPLQPLKQSLNGQLAAVQKGDCIVTFSRKNIFSIKRSIEELTGLRCALAYGGLPPETKSSQARLFNDPESGYDVLVASDAVGMGLNLSIRRMVFETMEKFNGTNFEIIPTPQIKQIAGRAGRYRAAVPTMGPVPEAPTTGYVTTLDSEDLPILFKALSHPTVPLVSLGLAPTYPIVEHFASLFPPSVSFALILKQLQLMSFTSPTYHLCLFDEKIQIAHLIDEAKGLSVADRYTVCCAPINLRDRSVPANVLEFANILGQGRTVNIAEMQGIDLEAIDMGPPKNINSLQRLESLHRVLLIYFWLAYLPHPLFLLTVRQRYPVNFICNEQTAAVKQKVEQLIEMGLGRMRFVRQQKGQRNFKASRFEREGPVIQQAPSSTFVCNSQPVQQ</sequence>
<dbReference type="CDD" id="cd17913">
    <property type="entry name" value="DEXQc_Suv3"/>
    <property type="match status" value="1"/>
</dbReference>
<dbReference type="GO" id="GO:0000965">
    <property type="term" value="P:mitochondrial RNA 3'-end processing"/>
    <property type="evidence" value="ECO:0007669"/>
    <property type="project" value="TreeGrafter"/>
</dbReference>
<evidence type="ECO:0000256" key="3">
    <source>
        <dbReference type="ARBA" id="ARBA00004173"/>
    </source>
</evidence>
<evidence type="ECO:0000256" key="11">
    <source>
        <dbReference type="ARBA" id="ARBA00047984"/>
    </source>
</evidence>
<comment type="cofactor">
    <cofactor evidence="2">
        <name>Mg(2+)</name>
        <dbReference type="ChEBI" id="CHEBI:18420"/>
    </cofactor>
</comment>
<dbReference type="OrthoDB" id="6692397at2759"/>
<dbReference type="InterPro" id="IPR055206">
    <property type="entry name" value="DEXQc_SUV3"/>
</dbReference>
<dbReference type="EC" id="3.6.4.13" evidence="4"/>
<dbReference type="GO" id="GO:0005524">
    <property type="term" value="F:ATP binding"/>
    <property type="evidence" value="ECO:0007669"/>
    <property type="project" value="UniProtKB-KW"/>
</dbReference>
<dbReference type="PANTHER" id="PTHR12131">
    <property type="entry name" value="ATP-DEPENDENT RNA AND DNA HELICASE"/>
    <property type="match status" value="1"/>
</dbReference>
<dbReference type="InterPro" id="IPR014001">
    <property type="entry name" value="Helicase_ATP-bd"/>
</dbReference>
<keyword evidence="10" id="KW-0496">Mitochondrion</keyword>
<organism evidence="14 15">
    <name type="scientific">Neolecta irregularis (strain DAH-3)</name>
    <dbReference type="NCBI Taxonomy" id="1198029"/>
    <lineage>
        <taxon>Eukaryota</taxon>
        <taxon>Fungi</taxon>
        <taxon>Dikarya</taxon>
        <taxon>Ascomycota</taxon>
        <taxon>Taphrinomycotina</taxon>
        <taxon>Neolectales</taxon>
        <taxon>Neolectaceae</taxon>
        <taxon>Neolecta</taxon>
    </lineage>
</organism>
<dbReference type="Pfam" id="PF22527">
    <property type="entry name" value="DEXQc_Suv3"/>
    <property type="match status" value="1"/>
</dbReference>
<proteinExistence type="predicted"/>
<feature type="domain" description="Helicase C-terminal" evidence="13">
    <location>
        <begin position="336"/>
        <end position="510"/>
    </location>
</feature>
<dbReference type="InterPro" id="IPR044774">
    <property type="entry name" value="Suv3_DEXQc"/>
</dbReference>
<evidence type="ECO:0000256" key="9">
    <source>
        <dbReference type="ARBA" id="ARBA00022946"/>
    </source>
</evidence>
<dbReference type="FunFam" id="3.40.50.300:FF:000957">
    <property type="entry name" value="ATP-dependent RNA helicase SUV3L, mitochondrial"/>
    <property type="match status" value="1"/>
</dbReference>
<dbReference type="OMA" id="FCEMIIF"/>
<dbReference type="Gene3D" id="1.20.272.40">
    <property type="match status" value="1"/>
</dbReference>
<dbReference type="Pfam" id="PF18147">
    <property type="entry name" value="Suv3_C_1"/>
    <property type="match status" value="1"/>
</dbReference>
<dbReference type="InterPro" id="IPR001650">
    <property type="entry name" value="Helicase_C-like"/>
</dbReference>
<dbReference type="Pfam" id="PF00271">
    <property type="entry name" value="Helicase_C"/>
    <property type="match status" value="1"/>
</dbReference>
<dbReference type="SMART" id="SM00490">
    <property type="entry name" value="HELICc"/>
    <property type="match status" value="1"/>
</dbReference>
<dbReference type="FunFam" id="3.40.50.300:FF:000269">
    <property type="entry name" value="ATP-dependent RNA helicase SUPV3L1, mitochondrial"/>
    <property type="match status" value="1"/>
</dbReference>
<evidence type="ECO:0000256" key="2">
    <source>
        <dbReference type="ARBA" id="ARBA00001946"/>
    </source>
</evidence>
<comment type="subcellular location">
    <subcellularLocation>
        <location evidence="3">Mitochondrion</location>
    </subcellularLocation>
</comment>
<evidence type="ECO:0000259" key="12">
    <source>
        <dbReference type="PROSITE" id="PS51192"/>
    </source>
</evidence>
<keyword evidence="5" id="KW-0547">Nucleotide-binding</keyword>
<evidence type="ECO:0000256" key="1">
    <source>
        <dbReference type="ARBA" id="ARBA00001936"/>
    </source>
</evidence>
<evidence type="ECO:0000256" key="8">
    <source>
        <dbReference type="ARBA" id="ARBA00022840"/>
    </source>
</evidence>
<dbReference type="InterPro" id="IPR041082">
    <property type="entry name" value="Suv3_C_1"/>
</dbReference>
<dbReference type="STRING" id="1198029.A0A1U7LK92"/>
<comment type="catalytic activity">
    <reaction evidence="11">
        <text>ATP + H2O = ADP + phosphate + H(+)</text>
        <dbReference type="Rhea" id="RHEA:13065"/>
        <dbReference type="ChEBI" id="CHEBI:15377"/>
        <dbReference type="ChEBI" id="CHEBI:15378"/>
        <dbReference type="ChEBI" id="CHEBI:30616"/>
        <dbReference type="ChEBI" id="CHEBI:43474"/>
        <dbReference type="ChEBI" id="CHEBI:456216"/>
        <dbReference type="EC" id="3.6.4.13"/>
    </reaction>
</comment>
<keyword evidence="6" id="KW-0378">Hydrolase</keyword>
<dbReference type="PROSITE" id="PS51192">
    <property type="entry name" value="HELICASE_ATP_BIND_1"/>
    <property type="match status" value="1"/>
</dbReference>
<evidence type="ECO:0000313" key="14">
    <source>
        <dbReference type="EMBL" id="OLL23059.1"/>
    </source>
</evidence>
<keyword evidence="15" id="KW-1185">Reference proteome</keyword>
<dbReference type="GO" id="GO:0016787">
    <property type="term" value="F:hydrolase activity"/>
    <property type="evidence" value="ECO:0007669"/>
    <property type="project" value="UniProtKB-KW"/>
</dbReference>
<dbReference type="SUPFAM" id="SSF52540">
    <property type="entry name" value="P-loop containing nucleoside triphosphate hydrolases"/>
    <property type="match status" value="1"/>
</dbReference>
<dbReference type="GO" id="GO:0045025">
    <property type="term" value="C:mitochondrial degradosome"/>
    <property type="evidence" value="ECO:0007669"/>
    <property type="project" value="TreeGrafter"/>
</dbReference>
<dbReference type="InterPro" id="IPR027417">
    <property type="entry name" value="P-loop_NTPase"/>
</dbReference>
<comment type="cofactor">
    <cofactor evidence="1">
        <name>Mn(2+)</name>
        <dbReference type="ChEBI" id="CHEBI:29035"/>
    </cofactor>
</comment>
<keyword evidence="8" id="KW-0067">ATP-binding</keyword>
<evidence type="ECO:0000259" key="13">
    <source>
        <dbReference type="PROSITE" id="PS51194"/>
    </source>
</evidence>